<comment type="caution">
    <text evidence="2">The sequence shown here is derived from an EMBL/GenBank/DDBJ whole genome shotgun (WGS) entry which is preliminary data.</text>
</comment>
<feature type="region of interest" description="Disordered" evidence="1">
    <location>
        <begin position="209"/>
        <end position="257"/>
    </location>
</feature>
<gene>
    <name evidence="2" type="ORF">NSK_002842</name>
</gene>
<proteinExistence type="predicted"/>
<organism evidence="2 3">
    <name type="scientific">Nannochloropsis salina CCMP1776</name>
    <dbReference type="NCBI Taxonomy" id="1027361"/>
    <lineage>
        <taxon>Eukaryota</taxon>
        <taxon>Sar</taxon>
        <taxon>Stramenopiles</taxon>
        <taxon>Ochrophyta</taxon>
        <taxon>Eustigmatophyceae</taxon>
        <taxon>Eustigmatales</taxon>
        <taxon>Monodopsidaceae</taxon>
        <taxon>Microchloropsis</taxon>
        <taxon>Microchloropsis salina</taxon>
    </lineage>
</organism>
<evidence type="ECO:0008006" key="4">
    <source>
        <dbReference type="Google" id="ProtNLM"/>
    </source>
</evidence>
<dbReference type="EMBL" id="SDOX01000010">
    <property type="protein sequence ID" value="TFJ86022.1"/>
    <property type="molecule type" value="Genomic_DNA"/>
</dbReference>
<evidence type="ECO:0000313" key="3">
    <source>
        <dbReference type="Proteomes" id="UP000355283"/>
    </source>
</evidence>
<name>A0A4D9D3A7_9STRA</name>
<feature type="region of interest" description="Disordered" evidence="1">
    <location>
        <begin position="1"/>
        <end position="33"/>
    </location>
</feature>
<dbReference type="Proteomes" id="UP000355283">
    <property type="component" value="Unassembled WGS sequence"/>
</dbReference>
<keyword evidence="3" id="KW-1185">Reference proteome</keyword>
<reference evidence="2 3" key="1">
    <citation type="submission" date="2019-01" db="EMBL/GenBank/DDBJ databases">
        <title>Nuclear Genome Assembly of the Microalgal Biofuel strain Nannochloropsis salina CCMP1776.</title>
        <authorList>
            <person name="Hovde B."/>
        </authorList>
    </citation>
    <scope>NUCLEOTIDE SEQUENCE [LARGE SCALE GENOMIC DNA]</scope>
    <source>
        <strain evidence="2 3">CCMP1776</strain>
    </source>
</reference>
<dbReference type="AlphaFoldDB" id="A0A4D9D3A7"/>
<sequence length="257" mass="28054">MPYAPSSAGLPTQLPVSPSRPHSRPPHSRTLSKESVNDATVLYTAVKSLYDLTGDVKAVFGKHYVPETASFIDPLVTITHDTKACVGQFRALRGLFSRAEIKTRSVTRGGNHLVIDWQIKYFPRGLPSLCAFFLHTITILTLETESEAPETSTDSMRISRHVDHWSLHELLSSVPVLSFFYSTLWRPIFGKSSSFLTNAVCDYFEGRSGRCEDEREGTSRGADFFGGGGGWGGDEGGGEALRGPVGPKVSSKEALAE</sequence>
<accession>A0A4D9D3A7</accession>
<dbReference type="OrthoDB" id="2344144at2759"/>
<protein>
    <recommendedName>
        <fullName evidence="4">SnoaL-like domain-containing protein</fullName>
    </recommendedName>
</protein>
<evidence type="ECO:0000256" key="1">
    <source>
        <dbReference type="SAM" id="MobiDB-lite"/>
    </source>
</evidence>
<feature type="compositionally biased region" description="Basic and acidic residues" evidence="1">
    <location>
        <begin position="209"/>
        <end position="218"/>
    </location>
</feature>
<feature type="compositionally biased region" description="Gly residues" evidence="1">
    <location>
        <begin position="224"/>
        <end position="240"/>
    </location>
</feature>
<evidence type="ECO:0000313" key="2">
    <source>
        <dbReference type="EMBL" id="TFJ86022.1"/>
    </source>
</evidence>